<name>A4WZR2_CERS5</name>
<evidence type="ECO:0000313" key="3">
    <source>
        <dbReference type="EMBL" id="ABP72876.1"/>
    </source>
</evidence>
<sequence>MKEGRIWIYLRDDRPWGGTAPPASAYHFSPDRKGEHPRKHLAGFRGILQADAYTGFASLYEPEGNGPPRIREAACWAHLRRDFFDVHKETGSAIAQEALQRIGDLYDIEARIVGQSAEVRHAVRQKESRPKVEAFKVWAEAQLKRIPGKSDLAKAFRYGLSRWDSFCLFLDDGRVAIDNNPAERKMKPIALGRKNFLFAGSDAGGETLAARTTGSTRRPTSPTSSRGSTTTRSTGSTRSCLELEASRRSESRGGVMATVTHVHSLAYVARILGEDPELLEAITCNDDNLDYGDIITVWTGPEETMTALTDDGIDGLRDLLADARRSPEAWQDFLQSFVDDPELRARLASAEPQA</sequence>
<dbReference type="Pfam" id="PF03050">
    <property type="entry name" value="DDE_Tnp_IS66"/>
    <property type="match status" value="1"/>
</dbReference>
<dbReference type="NCBIfam" id="NF033517">
    <property type="entry name" value="transpos_IS66"/>
    <property type="match status" value="1"/>
</dbReference>
<feature type="domain" description="Transposase IS66 central" evidence="2">
    <location>
        <begin position="2"/>
        <end position="206"/>
    </location>
</feature>
<dbReference type="InterPro" id="IPR052344">
    <property type="entry name" value="Transposase-related"/>
</dbReference>
<keyword evidence="3" id="KW-0614">Plasmid</keyword>
<reference evidence="3" key="1">
    <citation type="submission" date="2007-04" db="EMBL/GenBank/DDBJ databases">
        <title>Complete sequence of plasmid pRSPA02 of Rhodobacter sphaeroides ATCC 17025.</title>
        <authorList>
            <consortium name="US DOE Joint Genome Institute"/>
            <person name="Copeland A."/>
            <person name="Lucas S."/>
            <person name="Lapidus A."/>
            <person name="Barry K."/>
            <person name="Detter J.C."/>
            <person name="Glavina del Rio T."/>
            <person name="Hammon N."/>
            <person name="Israni S."/>
            <person name="Dalin E."/>
            <person name="Tice H."/>
            <person name="Pitluck S."/>
            <person name="Chertkov O."/>
            <person name="Brettin T."/>
            <person name="Bruce D."/>
            <person name="Han C."/>
            <person name="Schmutz J."/>
            <person name="Larimer F."/>
            <person name="Land M."/>
            <person name="Hauser L."/>
            <person name="Kyrpides N."/>
            <person name="Kim E."/>
            <person name="Richardson P."/>
            <person name="Mackenzie C."/>
            <person name="Choudhary M."/>
            <person name="Donohue T.J."/>
            <person name="Kaplan S."/>
        </authorList>
    </citation>
    <scope>NUCLEOTIDE SEQUENCE [LARGE SCALE GENOMIC DNA]</scope>
    <source>
        <strain evidence="3">ATCC 17025</strain>
        <plasmid evidence="3">pRSPA02</plasmid>
    </source>
</reference>
<dbReference type="PANTHER" id="PTHR33678:SF1">
    <property type="entry name" value="BLL1576 PROTEIN"/>
    <property type="match status" value="1"/>
</dbReference>
<proteinExistence type="predicted"/>
<accession>A4WZR2</accession>
<evidence type="ECO:0000259" key="2">
    <source>
        <dbReference type="Pfam" id="PF03050"/>
    </source>
</evidence>
<evidence type="ECO:0000256" key="1">
    <source>
        <dbReference type="SAM" id="MobiDB-lite"/>
    </source>
</evidence>
<feature type="compositionally biased region" description="Low complexity" evidence="1">
    <location>
        <begin position="211"/>
        <end position="239"/>
    </location>
</feature>
<gene>
    <name evidence="3" type="ordered locus">Rsph17025_4023</name>
</gene>
<feature type="region of interest" description="Disordered" evidence="1">
    <location>
        <begin position="209"/>
        <end position="248"/>
    </location>
</feature>
<dbReference type="AlphaFoldDB" id="A4WZR2"/>
<dbReference type="EMBL" id="CP000663">
    <property type="protein sequence ID" value="ABP72876.1"/>
    <property type="molecule type" value="Genomic_DNA"/>
</dbReference>
<dbReference type="InterPro" id="IPR004291">
    <property type="entry name" value="Transposase_IS66_central"/>
</dbReference>
<organism evidence="3">
    <name type="scientific">Cereibacter sphaeroides (strain ATCC 17025 / ATH 2.4.3)</name>
    <name type="common">Rhodobacter sphaeroides</name>
    <dbReference type="NCBI Taxonomy" id="349102"/>
    <lineage>
        <taxon>Bacteria</taxon>
        <taxon>Pseudomonadati</taxon>
        <taxon>Pseudomonadota</taxon>
        <taxon>Alphaproteobacteria</taxon>
        <taxon>Rhodobacterales</taxon>
        <taxon>Paracoccaceae</taxon>
        <taxon>Cereibacter</taxon>
    </lineage>
</organism>
<protein>
    <recommendedName>
        <fullName evidence="2">Transposase IS66 central domain-containing protein</fullName>
    </recommendedName>
</protein>
<dbReference type="PANTHER" id="PTHR33678">
    <property type="entry name" value="BLL1576 PROTEIN"/>
    <property type="match status" value="1"/>
</dbReference>
<geneLocation type="plasmid" evidence="3">
    <name>pRSPA02</name>
</geneLocation>
<dbReference type="HOGENOM" id="CLU_782740_0_0_5"/>
<dbReference type="KEGG" id="rsq:Rsph17025_4023"/>